<protein>
    <submittedName>
        <fullName evidence="1">Uncharacterized protein</fullName>
    </submittedName>
</protein>
<keyword evidence="2" id="KW-1185">Reference proteome</keyword>
<dbReference type="Proteomes" id="UP000016933">
    <property type="component" value="Unassembled WGS sequence"/>
</dbReference>
<dbReference type="EMBL" id="KB446541">
    <property type="protein sequence ID" value="EME42438.1"/>
    <property type="molecule type" value="Genomic_DNA"/>
</dbReference>
<proteinExistence type="predicted"/>
<dbReference type="InterPro" id="IPR027417">
    <property type="entry name" value="P-loop_NTPase"/>
</dbReference>
<dbReference type="PANTHER" id="PTHR46411:SF3">
    <property type="entry name" value="AAA+ ATPASE DOMAIN-CONTAINING PROTEIN"/>
    <property type="match status" value="1"/>
</dbReference>
<sequence>MVDPQQFYLREGLSQEGFEISVKLIDKDKLEGDELLLCYSHDPAVSLTLKCSGWCDVSFVTDVEYNTAAFEALVLPAEKKEMIRSIMKQQERPSSPSFDDLIEGKGKGLIMLLHGPPGVGKTFTAVFLRTLEYFEGILSLVTNRVEVIDSARKQLCQIFILKAARGREPRWLDDKFLDSVSETAINGRQIKNTARVALALPTNREREALAKDMLITLGALTSFDMDLQEHVTRGTSAHESNGAIASVERPVWGRAVMPAERGSGRERRKTCSKSMAIK</sequence>
<reference evidence="2" key="1">
    <citation type="journal article" date="2012" name="PLoS Genet.">
        <title>The genomes of the fungal plant pathogens Cladosporium fulvum and Dothistroma septosporum reveal adaptation to different hosts and lifestyles but also signatures of common ancestry.</title>
        <authorList>
            <person name="de Wit P.J.G.M."/>
            <person name="van der Burgt A."/>
            <person name="Oekmen B."/>
            <person name="Stergiopoulos I."/>
            <person name="Abd-Elsalam K.A."/>
            <person name="Aerts A.L."/>
            <person name="Bahkali A.H."/>
            <person name="Beenen H.G."/>
            <person name="Chettri P."/>
            <person name="Cox M.P."/>
            <person name="Datema E."/>
            <person name="de Vries R.P."/>
            <person name="Dhillon B."/>
            <person name="Ganley A.R."/>
            <person name="Griffiths S.A."/>
            <person name="Guo Y."/>
            <person name="Hamelin R.C."/>
            <person name="Henrissat B."/>
            <person name="Kabir M.S."/>
            <person name="Jashni M.K."/>
            <person name="Kema G."/>
            <person name="Klaubauf S."/>
            <person name="Lapidus A."/>
            <person name="Levasseur A."/>
            <person name="Lindquist E."/>
            <person name="Mehrabi R."/>
            <person name="Ohm R.A."/>
            <person name="Owen T.J."/>
            <person name="Salamov A."/>
            <person name="Schwelm A."/>
            <person name="Schijlen E."/>
            <person name="Sun H."/>
            <person name="van den Burg H.A."/>
            <person name="van Ham R.C.H.J."/>
            <person name="Zhang S."/>
            <person name="Goodwin S.B."/>
            <person name="Grigoriev I.V."/>
            <person name="Collemare J."/>
            <person name="Bradshaw R.E."/>
        </authorList>
    </citation>
    <scope>NUCLEOTIDE SEQUENCE [LARGE SCALE GENOMIC DNA]</scope>
    <source>
        <strain evidence="2">NZE10 / CBS 128990</strain>
    </source>
</reference>
<dbReference type="HOGENOM" id="CLU_1001238_0_0_1"/>
<evidence type="ECO:0000313" key="2">
    <source>
        <dbReference type="Proteomes" id="UP000016933"/>
    </source>
</evidence>
<dbReference type="PANTHER" id="PTHR46411">
    <property type="entry name" value="FAMILY ATPASE, PUTATIVE-RELATED"/>
    <property type="match status" value="1"/>
</dbReference>
<dbReference type="AlphaFoldDB" id="N1PIK1"/>
<dbReference type="OMA" id="VERPVWG"/>
<evidence type="ECO:0000313" key="1">
    <source>
        <dbReference type="EMBL" id="EME42438.1"/>
    </source>
</evidence>
<accession>N1PIK1</accession>
<name>N1PIK1_DOTSN</name>
<dbReference type="STRING" id="675120.N1PIK1"/>
<organism evidence="1 2">
    <name type="scientific">Dothistroma septosporum (strain NZE10 / CBS 128990)</name>
    <name type="common">Red band needle blight fungus</name>
    <name type="synonym">Mycosphaerella pini</name>
    <dbReference type="NCBI Taxonomy" id="675120"/>
    <lineage>
        <taxon>Eukaryota</taxon>
        <taxon>Fungi</taxon>
        <taxon>Dikarya</taxon>
        <taxon>Ascomycota</taxon>
        <taxon>Pezizomycotina</taxon>
        <taxon>Dothideomycetes</taxon>
        <taxon>Dothideomycetidae</taxon>
        <taxon>Mycosphaerellales</taxon>
        <taxon>Mycosphaerellaceae</taxon>
        <taxon>Dothistroma</taxon>
    </lineage>
</organism>
<dbReference type="Gene3D" id="3.40.50.300">
    <property type="entry name" value="P-loop containing nucleotide triphosphate hydrolases"/>
    <property type="match status" value="1"/>
</dbReference>
<gene>
    <name evidence="1" type="ORF">DOTSEDRAFT_26035</name>
</gene>
<dbReference type="SUPFAM" id="SSF52540">
    <property type="entry name" value="P-loop containing nucleoside triphosphate hydrolases"/>
    <property type="match status" value="1"/>
</dbReference>
<dbReference type="OrthoDB" id="10042665at2759"/>
<reference evidence="1 2" key="2">
    <citation type="journal article" date="2012" name="PLoS Pathog.">
        <title>Diverse lifestyles and strategies of plant pathogenesis encoded in the genomes of eighteen Dothideomycetes fungi.</title>
        <authorList>
            <person name="Ohm R.A."/>
            <person name="Feau N."/>
            <person name="Henrissat B."/>
            <person name="Schoch C.L."/>
            <person name="Horwitz B.A."/>
            <person name="Barry K.W."/>
            <person name="Condon B.J."/>
            <person name="Copeland A.C."/>
            <person name="Dhillon B."/>
            <person name="Glaser F."/>
            <person name="Hesse C.N."/>
            <person name="Kosti I."/>
            <person name="LaButti K."/>
            <person name="Lindquist E.A."/>
            <person name="Lucas S."/>
            <person name="Salamov A.A."/>
            <person name="Bradshaw R.E."/>
            <person name="Ciuffetti L."/>
            <person name="Hamelin R.C."/>
            <person name="Kema G.H.J."/>
            <person name="Lawrence C."/>
            <person name="Scott J.A."/>
            <person name="Spatafora J.W."/>
            <person name="Turgeon B.G."/>
            <person name="de Wit P.J.G.M."/>
            <person name="Zhong S."/>
            <person name="Goodwin S.B."/>
            <person name="Grigoriev I.V."/>
        </authorList>
    </citation>
    <scope>NUCLEOTIDE SEQUENCE [LARGE SCALE GENOMIC DNA]</scope>
    <source>
        <strain evidence="2">NZE10 / CBS 128990</strain>
    </source>
</reference>